<feature type="transmembrane region" description="Helical" evidence="12">
    <location>
        <begin position="44"/>
        <end position="68"/>
    </location>
</feature>
<dbReference type="Pfam" id="PF12271">
    <property type="entry name" value="Chs7"/>
    <property type="match status" value="1"/>
</dbReference>
<evidence type="ECO:0000256" key="1">
    <source>
        <dbReference type="ARBA" id="ARBA00004477"/>
    </source>
</evidence>
<dbReference type="GeneID" id="37019813"/>
<reference evidence="13 14" key="1">
    <citation type="journal article" date="2018" name="Mol. Biol. Evol.">
        <title>Broad Genomic Sampling Reveals a Smut Pathogenic Ancestry of the Fungal Clade Ustilaginomycotina.</title>
        <authorList>
            <person name="Kijpornyongpan T."/>
            <person name="Mondo S.J."/>
            <person name="Barry K."/>
            <person name="Sandor L."/>
            <person name="Lee J."/>
            <person name="Lipzen A."/>
            <person name="Pangilinan J."/>
            <person name="LaButti K."/>
            <person name="Hainaut M."/>
            <person name="Henrissat B."/>
            <person name="Grigoriev I.V."/>
            <person name="Spatafora J.W."/>
            <person name="Aime M.C."/>
        </authorList>
    </citation>
    <scope>NUCLEOTIDE SEQUENCE [LARGE SCALE GENOMIC DNA]</scope>
    <source>
        <strain evidence="13 14">MCA 3882</strain>
    </source>
</reference>
<feature type="transmembrane region" description="Helical" evidence="12">
    <location>
        <begin position="218"/>
        <end position="237"/>
    </location>
</feature>
<dbReference type="OrthoDB" id="2189463at2759"/>
<feature type="transmembrane region" description="Helical" evidence="12">
    <location>
        <begin position="249"/>
        <end position="268"/>
    </location>
</feature>
<dbReference type="RefSeq" id="XP_025356866.1">
    <property type="nucleotide sequence ID" value="XM_025498032.1"/>
</dbReference>
<keyword evidence="5 12" id="KW-0812">Transmembrane</keyword>
<sequence length="352" mass="38252">MGFTFGNYDGVCKEVALIVCPMLGSDLGIEAVCYSRNVEINSTIIFQPATCFIHIAALIMTAIMVYHIRSKYTAVGRKEIVLFFYLYAVSEALAIFLDSAIIPTYSGAYPIFAAIYVGLGTAIYWCLLINGFVGFQFAEDGTPKSLWFLRISSIVLFVIGFLVSIGTFKSVGGLSPQKTTGLFVVQLVFPVICVAIYVISQVILVIRTLDDRWPLGDIAFGCAAFVAACVLMFGFSAEICVGVKHYIDGTFFGTLCLLFAVMMVYKYWDSITKEDLEFSVGSKQNVWEIKDPLLGPNDVDVVGPPSLSTHESSYGRHNASSGKLTPGSFNTSSGKSSGYPPSGPTNYGNSPY</sequence>
<feature type="compositionally biased region" description="Polar residues" evidence="11">
    <location>
        <begin position="318"/>
        <end position="331"/>
    </location>
</feature>
<dbReference type="EMBL" id="KZ819602">
    <property type="protein sequence ID" value="PWN36564.1"/>
    <property type="molecule type" value="Genomic_DNA"/>
</dbReference>
<dbReference type="InParanoid" id="A0A316VH38"/>
<keyword evidence="7" id="KW-0653">Protein transport</keyword>
<dbReference type="PANTHER" id="PTHR35329">
    <property type="entry name" value="CHITIN SYNTHASE EXPORT CHAPERONE"/>
    <property type="match status" value="1"/>
</dbReference>
<accession>A0A316VH38</accession>
<dbReference type="GO" id="GO:0005789">
    <property type="term" value="C:endoplasmic reticulum membrane"/>
    <property type="evidence" value="ECO:0007669"/>
    <property type="project" value="UniProtKB-SubCell"/>
</dbReference>
<evidence type="ECO:0000313" key="13">
    <source>
        <dbReference type="EMBL" id="PWN36564.1"/>
    </source>
</evidence>
<feature type="transmembrane region" description="Helical" evidence="12">
    <location>
        <begin position="108"/>
        <end position="135"/>
    </location>
</feature>
<keyword evidence="6" id="KW-0256">Endoplasmic reticulum</keyword>
<feature type="transmembrane region" description="Helical" evidence="12">
    <location>
        <begin position="147"/>
        <end position="168"/>
    </location>
</feature>
<dbReference type="InterPro" id="IPR022057">
    <property type="entry name" value="Chs7"/>
</dbReference>
<evidence type="ECO:0000256" key="12">
    <source>
        <dbReference type="SAM" id="Phobius"/>
    </source>
</evidence>
<comment type="similarity">
    <text evidence="2">Belongs to the CHS7 family.</text>
</comment>
<keyword evidence="10" id="KW-0961">Cell wall biogenesis/degradation</keyword>
<gene>
    <name evidence="13" type="ORF">FA14DRAFT_159054</name>
</gene>
<evidence type="ECO:0000256" key="8">
    <source>
        <dbReference type="ARBA" id="ARBA00022989"/>
    </source>
</evidence>
<evidence type="ECO:0000256" key="4">
    <source>
        <dbReference type="ARBA" id="ARBA00022448"/>
    </source>
</evidence>
<evidence type="ECO:0000256" key="6">
    <source>
        <dbReference type="ARBA" id="ARBA00022824"/>
    </source>
</evidence>
<comment type="subcellular location">
    <subcellularLocation>
        <location evidence="1">Endoplasmic reticulum membrane</location>
        <topology evidence="1">Multi-pass membrane protein</topology>
    </subcellularLocation>
</comment>
<keyword evidence="4" id="KW-0813">Transport</keyword>
<dbReference type="GO" id="GO:0006457">
    <property type="term" value="P:protein folding"/>
    <property type="evidence" value="ECO:0007669"/>
    <property type="project" value="TreeGrafter"/>
</dbReference>
<evidence type="ECO:0000256" key="3">
    <source>
        <dbReference type="ARBA" id="ARBA00018354"/>
    </source>
</evidence>
<evidence type="ECO:0000313" key="14">
    <source>
        <dbReference type="Proteomes" id="UP000245771"/>
    </source>
</evidence>
<keyword evidence="8 12" id="KW-1133">Transmembrane helix</keyword>
<dbReference type="Proteomes" id="UP000245771">
    <property type="component" value="Unassembled WGS sequence"/>
</dbReference>
<evidence type="ECO:0000256" key="7">
    <source>
        <dbReference type="ARBA" id="ARBA00022927"/>
    </source>
</evidence>
<evidence type="ECO:0000256" key="11">
    <source>
        <dbReference type="SAM" id="MobiDB-lite"/>
    </source>
</evidence>
<dbReference type="AlphaFoldDB" id="A0A316VH38"/>
<dbReference type="GO" id="GO:0071555">
    <property type="term" value="P:cell wall organization"/>
    <property type="evidence" value="ECO:0007669"/>
    <property type="project" value="UniProtKB-KW"/>
</dbReference>
<proteinExistence type="inferred from homology"/>
<feature type="region of interest" description="Disordered" evidence="11">
    <location>
        <begin position="306"/>
        <end position="352"/>
    </location>
</feature>
<keyword evidence="9 12" id="KW-0472">Membrane</keyword>
<dbReference type="GO" id="GO:0051082">
    <property type="term" value="F:unfolded protein binding"/>
    <property type="evidence" value="ECO:0007669"/>
    <property type="project" value="TreeGrafter"/>
</dbReference>
<organism evidence="13 14">
    <name type="scientific">Meira miltonrushii</name>
    <dbReference type="NCBI Taxonomy" id="1280837"/>
    <lineage>
        <taxon>Eukaryota</taxon>
        <taxon>Fungi</taxon>
        <taxon>Dikarya</taxon>
        <taxon>Basidiomycota</taxon>
        <taxon>Ustilaginomycotina</taxon>
        <taxon>Exobasidiomycetes</taxon>
        <taxon>Exobasidiales</taxon>
        <taxon>Brachybasidiaceae</taxon>
        <taxon>Meira</taxon>
    </lineage>
</organism>
<feature type="transmembrane region" description="Helical" evidence="12">
    <location>
        <begin position="180"/>
        <end position="206"/>
    </location>
</feature>
<evidence type="ECO:0000256" key="2">
    <source>
        <dbReference type="ARBA" id="ARBA00009274"/>
    </source>
</evidence>
<dbReference type="PANTHER" id="PTHR35329:SF2">
    <property type="entry name" value="CHITIN SYNTHASE EXPORT CHAPERONE"/>
    <property type="match status" value="1"/>
</dbReference>
<name>A0A316VH38_9BASI</name>
<evidence type="ECO:0000256" key="10">
    <source>
        <dbReference type="ARBA" id="ARBA00023316"/>
    </source>
</evidence>
<evidence type="ECO:0000256" key="9">
    <source>
        <dbReference type="ARBA" id="ARBA00023136"/>
    </source>
</evidence>
<dbReference type="GO" id="GO:0015031">
    <property type="term" value="P:protein transport"/>
    <property type="evidence" value="ECO:0007669"/>
    <property type="project" value="UniProtKB-KW"/>
</dbReference>
<protein>
    <recommendedName>
        <fullName evidence="3">Chitin synthase export chaperone</fullName>
    </recommendedName>
</protein>
<keyword evidence="14" id="KW-1185">Reference proteome</keyword>
<feature type="transmembrane region" description="Helical" evidence="12">
    <location>
        <begin position="80"/>
        <end position="102"/>
    </location>
</feature>
<dbReference type="STRING" id="1280837.A0A316VH38"/>
<evidence type="ECO:0000256" key="5">
    <source>
        <dbReference type="ARBA" id="ARBA00022692"/>
    </source>
</evidence>